<reference evidence="1 2" key="1">
    <citation type="submission" date="2018-09" db="EMBL/GenBank/DDBJ databases">
        <title>A high-quality reference genome of wild soybean provides a powerful tool to mine soybean genomes.</title>
        <authorList>
            <person name="Xie M."/>
            <person name="Chung C.Y.L."/>
            <person name="Li M.-W."/>
            <person name="Wong F.-L."/>
            <person name="Chan T.-F."/>
            <person name="Lam H.-M."/>
        </authorList>
    </citation>
    <scope>NUCLEOTIDE SEQUENCE [LARGE SCALE GENOMIC DNA]</scope>
    <source>
        <strain evidence="2">cv. W05</strain>
        <tissue evidence="1">Hypocotyl of etiolated seedlings</tissue>
    </source>
</reference>
<dbReference type="Proteomes" id="UP000289340">
    <property type="component" value="Chromosome 15"/>
</dbReference>
<proteinExistence type="predicted"/>
<dbReference type="EMBL" id="QZWG01000015">
    <property type="protein sequence ID" value="RZB62568.1"/>
    <property type="molecule type" value="Genomic_DNA"/>
</dbReference>
<gene>
    <name evidence="1" type="ORF">D0Y65_039720</name>
</gene>
<evidence type="ECO:0000313" key="2">
    <source>
        <dbReference type="Proteomes" id="UP000289340"/>
    </source>
</evidence>
<sequence length="61" mass="7129">MHCRIFLLPDQFTFCYVEILRPCLLKFYATKEALLTFTVSQLLAFYSIYPLCSSSDLLLVQ</sequence>
<accession>A0A445GMU5</accession>
<dbReference type="AlphaFoldDB" id="A0A445GMU5"/>
<comment type="caution">
    <text evidence="1">The sequence shown here is derived from an EMBL/GenBank/DDBJ whole genome shotgun (WGS) entry which is preliminary data.</text>
</comment>
<protein>
    <submittedName>
        <fullName evidence="1">Uncharacterized protein</fullName>
    </submittedName>
</protein>
<evidence type="ECO:0000313" key="1">
    <source>
        <dbReference type="EMBL" id="RZB62568.1"/>
    </source>
</evidence>
<name>A0A445GMU5_GLYSO</name>
<keyword evidence="2" id="KW-1185">Reference proteome</keyword>
<organism evidence="1 2">
    <name type="scientific">Glycine soja</name>
    <name type="common">Wild soybean</name>
    <dbReference type="NCBI Taxonomy" id="3848"/>
    <lineage>
        <taxon>Eukaryota</taxon>
        <taxon>Viridiplantae</taxon>
        <taxon>Streptophyta</taxon>
        <taxon>Embryophyta</taxon>
        <taxon>Tracheophyta</taxon>
        <taxon>Spermatophyta</taxon>
        <taxon>Magnoliopsida</taxon>
        <taxon>eudicotyledons</taxon>
        <taxon>Gunneridae</taxon>
        <taxon>Pentapetalae</taxon>
        <taxon>rosids</taxon>
        <taxon>fabids</taxon>
        <taxon>Fabales</taxon>
        <taxon>Fabaceae</taxon>
        <taxon>Papilionoideae</taxon>
        <taxon>50 kb inversion clade</taxon>
        <taxon>NPAAA clade</taxon>
        <taxon>indigoferoid/millettioid clade</taxon>
        <taxon>Phaseoleae</taxon>
        <taxon>Glycine</taxon>
        <taxon>Glycine subgen. Soja</taxon>
    </lineage>
</organism>